<evidence type="ECO:0000259" key="7">
    <source>
        <dbReference type="Pfam" id="PF05199"/>
    </source>
</evidence>
<comment type="cofactor">
    <cofactor evidence="1 5">
        <name>FAD</name>
        <dbReference type="ChEBI" id="CHEBI:57692"/>
    </cofactor>
</comment>
<organism evidence="8 9">
    <name type="scientific">Sphingobium amiense</name>
    <dbReference type="NCBI Taxonomy" id="135719"/>
    <lineage>
        <taxon>Bacteria</taxon>
        <taxon>Pseudomonadati</taxon>
        <taxon>Pseudomonadota</taxon>
        <taxon>Alphaproteobacteria</taxon>
        <taxon>Sphingomonadales</taxon>
        <taxon>Sphingomonadaceae</taxon>
        <taxon>Sphingobium</taxon>
    </lineage>
</organism>
<dbReference type="InterPro" id="IPR012132">
    <property type="entry name" value="GMC_OxRdtase"/>
</dbReference>
<dbReference type="Pfam" id="PF05199">
    <property type="entry name" value="GMC_oxred_C"/>
    <property type="match status" value="1"/>
</dbReference>
<feature type="domain" description="Glucose-methanol-choline oxidoreductase N-terminal" evidence="6">
    <location>
        <begin position="4"/>
        <end position="295"/>
    </location>
</feature>
<evidence type="ECO:0000259" key="6">
    <source>
        <dbReference type="Pfam" id="PF00732"/>
    </source>
</evidence>
<feature type="domain" description="Glucose-methanol-choline oxidoreductase C-terminal" evidence="7">
    <location>
        <begin position="383"/>
        <end position="516"/>
    </location>
</feature>
<dbReference type="Proteomes" id="UP000279959">
    <property type="component" value="Chromosome"/>
</dbReference>
<dbReference type="InterPro" id="IPR036188">
    <property type="entry name" value="FAD/NAD-bd_sf"/>
</dbReference>
<dbReference type="AlphaFoldDB" id="A0A494W8N8"/>
<evidence type="ECO:0000313" key="9">
    <source>
        <dbReference type="Proteomes" id="UP000279959"/>
    </source>
</evidence>
<dbReference type="KEGG" id="sami:SAMIE_1002860"/>
<accession>A0A494W8N8</accession>
<dbReference type="SUPFAM" id="SSF54373">
    <property type="entry name" value="FAD-linked reductases, C-terminal domain"/>
    <property type="match status" value="1"/>
</dbReference>
<dbReference type="Gene3D" id="3.30.560.10">
    <property type="entry name" value="Glucose Oxidase, domain 3"/>
    <property type="match status" value="1"/>
</dbReference>
<dbReference type="PIRSF" id="PIRSF000137">
    <property type="entry name" value="Alcohol_oxidase"/>
    <property type="match status" value="1"/>
</dbReference>
<comment type="similarity">
    <text evidence="2">Belongs to the GMC oxidoreductase family.</text>
</comment>
<dbReference type="Gene3D" id="3.50.50.60">
    <property type="entry name" value="FAD/NAD(P)-binding domain"/>
    <property type="match status" value="1"/>
</dbReference>
<dbReference type="EMBL" id="AP018664">
    <property type="protein sequence ID" value="BBD96785.1"/>
    <property type="molecule type" value="Genomic_DNA"/>
</dbReference>
<dbReference type="PANTHER" id="PTHR11552">
    <property type="entry name" value="GLUCOSE-METHANOL-CHOLINE GMC OXIDOREDUCTASE"/>
    <property type="match status" value="1"/>
</dbReference>
<gene>
    <name evidence="8" type="ORF">SAMIE_1002860</name>
</gene>
<evidence type="ECO:0000256" key="1">
    <source>
        <dbReference type="ARBA" id="ARBA00001974"/>
    </source>
</evidence>
<feature type="binding site" evidence="5">
    <location>
        <position position="219"/>
    </location>
    <ligand>
        <name>FAD</name>
        <dbReference type="ChEBI" id="CHEBI:57692"/>
    </ligand>
</feature>
<name>A0A494W8N8_9SPHN</name>
<dbReference type="SUPFAM" id="SSF51905">
    <property type="entry name" value="FAD/NAD(P)-binding domain"/>
    <property type="match status" value="1"/>
</dbReference>
<keyword evidence="3" id="KW-0285">Flavoprotein</keyword>
<evidence type="ECO:0000256" key="3">
    <source>
        <dbReference type="ARBA" id="ARBA00022630"/>
    </source>
</evidence>
<dbReference type="RefSeq" id="WP_066700820.1">
    <property type="nucleotide sequence ID" value="NZ_AP018664.1"/>
</dbReference>
<evidence type="ECO:0000313" key="8">
    <source>
        <dbReference type="EMBL" id="BBD96785.1"/>
    </source>
</evidence>
<dbReference type="GO" id="GO:0016614">
    <property type="term" value="F:oxidoreductase activity, acting on CH-OH group of donors"/>
    <property type="evidence" value="ECO:0007669"/>
    <property type="project" value="InterPro"/>
</dbReference>
<evidence type="ECO:0000256" key="2">
    <source>
        <dbReference type="ARBA" id="ARBA00010790"/>
    </source>
</evidence>
<evidence type="ECO:0000256" key="5">
    <source>
        <dbReference type="PIRSR" id="PIRSR000137-2"/>
    </source>
</evidence>
<evidence type="ECO:0000256" key="4">
    <source>
        <dbReference type="ARBA" id="ARBA00022827"/>
    </source>
</evidence>
<proteinExistence type="inferred from homology"/>
<dbReference type="PANTHER" id="PTHR11552:SF147">
    <property type="entry name" value="CHOLINE DEHYDROGENASE, MITOCHONDRIAL"/>
    <property type="match status" value="1"/>
</dbReference>
<dbReference type="Pfam" id="PF00732">
    <property type="entry name" value="GMC_oxred_N"/>
    <property type="match status" value="1"/>
</dbReference>
<keyword evidence="4 5" id="KW-0274">FAD</keyword>
<protein>
    <submittedName>
        <fullName evidence="8">Choline dehydrogenase</fullName>
    </submittedName>
</protein>
<dbReference type="GO" id="GO:0050660">
    <property type="term" value="F:flavin adenine dinucleotide binding"/>
    <property type="evidence" value="ECO:0007669"/>
    <property type="project" value="InterPro"/>
</dbReference>
<dbReference type="InterPro" id="IPR000172">
    <property type="entry name" value="GMC_OxRdtase_N"/>
</dbReference>
<dbReference type="InterPro" id="IPR007867">
    <property type="entry name" value="GMC_OxRtase_C"/>
</dbReference>
<keyword evidence="9" id="KW-1185">Reference proteome</keyword>
<reference evidence="8 9" key="1">
    <citation type="submission" date="2018-05" db="EMBL/GenBank/DDBJ databases">
        <title>Complete Genome Sequence of the Nonylphenol-Degrading Bacterium Sphingobium amiense DSM 16289T.</title>
        <authorList>
            <person name="Ootsuka M."/>
            <person name="Nishizawa T."/>
            <person name="Ohta H."/>
        </authorList>
    </citation>
    <scope>NUCLEOTIDE SEQUENCE [LARGE SCALE GENOMIC DNA]</scope>
    <source>
        <strain evidence="8 9">DSM 16289</strain>
    </source>
</reference>
<sequence length="529" mass="57054">MTWDYIVVGAGSAGCVIAARLSENPAHKVLLLNAGYGGLDRTPFVTAPAAAYYTSHNPVFDWNHRTEQDASSASRAPIIHNGKITGGGGAINGMMFIRGSAGDFDEWAELGNEGWSYRDVLPFFRKMEHTPMGSDEFHGRDGPVGVDYPDPLLDVTHRFIEAATEAGIPYNSDINGATNEGVTRTPSSIFNGVRQSTAQTYLHPALKRRNLKILSGASVHRVLFDGKDAIGVEYRKSGKIRKALAAKETILCAGGVKSPQILMLSGVGPEQTLRDVGIPVVHPLEGVGQNYMDHASVRLMYSVTLPTWSKEMVPHRQAMHGLNWLFRRKGLARSGVSQAVAFVRTDKTLPYPDVQISLLPLAVPVAAGRGKNMMMLWANECKPTGRGTLTLSSADPEAPPKITPSLLSGNQSIDTIIKGIRIARGIMEAGAIRPYVLDEALPGREVQTDAEMERWIRETALSMCHQSGTCKMGQDEAAVVDARLRVRGVGRLRIADASIMPTIPSGNINAPTIMIGEKAAAMILEDAAG</sequence>